<dbReference type="EMBL" id="DVNZ01000106">
    <property type="protein sequence ID" value="HIU94170.1"/>
    <property type="molecule type" value="Genomic_DNA"/>
</dbReference>
<evidence type="ECO:0000313" key="3">
    <source>
        <dbReference type="Proteomes" id="UP000824128"/>
    </source>
</evidence>
<dbReference type="PROSITE" id="PS01094">
    <property type="entry name" value="UPF0076"/>
    <property type="match status" value="1"/>
</dbReference>
<accession>A0A9D1N331</accession>
<name>A0A9D1N331_9FIRM</name>
<dbReference type="InterPro" id="IPR035959">
    <property type="entry name" value="RutC-like_sf"/>
</dbReference>
<reference evidence="2" key="2">
    <citation type="journal article" date="2021" name="PeerJ">
        <title>Extensive microbial diversity within the chicken gut microbiome revealed by metagenomics and culture.</title>
        <authorList>
            <person name="Gilroy R."/>
            <person name="Ravi A."/>
            <person name="Getino M."/>
            <person name="Pursley I."/>
            <person name="Horton D.L."/>
            <person name="Alikhan N.F."/>
            <person name="Baker D."/>
            <person name="Gharbi K."/>
            <person name="Hall N."/>
            <person name="Watson M."/>
            <person name="Adriaenssens E.M."/>
            <person name="Foster-Nyarko E."/>
            <person name="Jarju S."/>
            <person name="Secka A."/>
            <person name="Antonio M."/>
            <person name="Oren A."/>
            <person name="Chaudhuri R.R."/>
            <person name="La Ragione R."/>
            <person name="Hildebrand F."/>
            <person name="Pallen M.J."/>
        </authorList>
    </citation>
    <scope>NUCLEOTIDE SEQUENCE</scope>
    <source>
        <strain evidence="2">ChiGjej2B2-16831</strain>
    </source>
</reference>
<organism evidence="2 3">
    <name type="scientific">Candidatus Aphodomorpha intestinavium</name>
    <dbReference type="NCBI Taxonomy" id="2840672"/>
    <lineage>
        <taxon>Bacteria</taxon>
        <taxon>Bacillati</taxon>
        <taxon>Bacillota</taxon>
        <taxon>Clostridia</taxon>
        <taxon>Eubacteriales</taxon>
        <taxon>Candidatus Aphodomorpha</taxon>
    </lineage>
</organism>
<proteinExistence type="inferred from homology"/>
<dbReference type="Pfam" id="PF01042">
    <property type="entry name" value="Ribonuc_L-PSP"/>
    <property type="match status" value="1"/>
</dbReference>
<evidence type="ECO:0000256" key="1">
    <source>
        <dbReference type="ARBA" id="ARBA00010552"/>
    </source>
</evidence>
<dbReference type="GO" id="GO:0019239">
    <property type="term" value="F:deaminase activity"/>
    <property type="evidence" value="ECO:0007669"/>
    <property type="project" value="TreeGrafter"/>
</dbReference>
<dbReference type="InterPro" id="IPR006056">
    <property type="entry name" value="RidA"/>
</dbReference>
<protein>
    <submittedName>
        <fullName evidence="2">RidA family protein</fullName>
    </submittedName>
</protein>
<dbReference type="NCBIfam" id="TIGR00004">
    <property type="entry name" value="Rid family detoxifying hydrolase"/>
    <property type="match status" value="1"/>
</dbReference>
<dbReference type="CDD" id="cd00448">
    <property type="entry name" value="YjgF_YER057c_UK114_family"/>
    <property type="match status" value="1"/>
</dbReference>
<dbReference type="PANTHER" id="PTHR11803">
    <property type="entry name" value="2-IMINOBUTANOATE/2-IMINOPROPANOATE DEAMINASE RIDA"/>
    <property type="match status" value="1"/>
</dbReference>
<dbReference type="SUPFAM" id="SSF55298">
    <property type="entry name" value="YjgF-like"/>
    <property type="match status" value="1"/>
</dbReference>
<dbReference type="Gene3D" id="3.30.1330.40">
    <property type="entry name" value="RutC-like"/>
    <property type="match status" value="1"/>
</dbReference>
<dbReference type="InterPro" id="IPR006175">
    <property type="entry name" value="YjgF/YER057c/UK114"/>
</dbReference>
<dbReference type="FunFam" id="3.30.1330.40:FF:000001">
    <property type="entry name" value="L-PSP family endoribonuclease"/>
    <property type="match status" value="1"/>
</dbReference>
<reference evidence="2" key="1">
    <citation type="submission" date="2020-10" db="EMBL/GenBank/DDBJ databases">
        <authorList>
            <person name="Gilroy R."/>
        </authorList>
    </citation>
    <scope>NUCLEOTIDE SEQUENCE</scope>
    <source>
        <strain evidence="2">ChiGjej2B2-16831</strain>
    </source>
</reference>
<gene>
    <name evidence="2" type="ORF">IAD24_03335</name>
</gene>
<dbReference type="AlphaFoldDB" id="A0A9D1N331"/>
<dbReference type="Proteomes" id="UP000824128">
    <property type="component" value="Unassembled WGS sequence"/>
</dbReference>
<comment type="caution">
    <text evidence="2">The sequence shown here is derived from an EMBL/GenBank/DDBJ whole genome shotgun (WGS) entry which is preliminary data.</text>
</comment>
<dbReference type="PANTHER" id="PTHR11803:SF39">
    <property type="entry name" value="2-IMINOBUTANOATE_2-IMINOPROPANOATE DEAMINASE"/>
    <property type="match status" value="1"/>
</dbReference>
<sequence>MNKTIISTSAAPAAIGPYSQGVRVGDLFFFSGMIPIDPATGALVGEDAPAQAEQVCRNIRALLAAASLTPAHIVKTTVFLTDLSAFAAVNEVYARLFESEPPARSCVEVAALPKGALVEIECVAAL</sequence>
<comment type="similarity">
    <text evidence="1">Belongs to the RutC family.</text>
</comment>
<dbReference type="GO" id="GO:0005829">
    <property type="term" value="C:cytosol"/>
    <property type="evidence" value="ECO:0007669"/>
    <property type="project" value="TreeGrafter"/>
</dbReference>
<evidence type="ECO:0000313" key="2">
    <source>
        <dbReference type="EMBL" id="HIU94170.1"/>
    </source>
</evidence>
<dbReference type="InterPro" id="IPR019897">
    <property type="entry name" value="RidA_CS"/>
</dbReference>